<dbReference type="InterPro" id="IPR003448">
    <property type="entry name" value="Mopterin_biosynth_MoaE"/>
</dbReference>
<dbReference type="GO" id="GO:0030366">
    <property type="term" value="F:molybdopterin synthase activity"/>
    <property type="evidence" value="ECO:0007669"/>
    <property type="project" value="UniProtKB-UniRule"/>
</dbReference>
<proteinExistence type="inferred from homology"/>
<comment type="subunit">
    <text evidence="4">Heterotetramer; composed of 2 small (MOCS2A) and 2 large (MOCS2B) subunits.</text>
</comment>
<keyword evidence="2 4" id="KW-0808">Transferase</keyword>
<dbReference type="InterPro" id="IPR036563">
    <property type="entry name" value="MoaE_sf"/>
</dbReference>
<comment type="function">
    <text evidence="4">Catalytic subunit of the molybdopterin synthase complex, a complex that catalyzes the conversion of precursor Z into molybdopterin. Acts by mediating the incorporation of 2 sulfur atoms from thiocarboxylated MOCS2A into precursor Z to generate a dithiolene group.</text>
</comment>
<dbReference type="InterPro" id="IPR028888">
    <property type="entry name" value="MOCS2B_euk"/>
</dbReference>
<dbReference type="EMBL" id="QKWP01001335">
    <property type="protein sequence ID" value="RIB09721.1"/>
    <property type="molecule type" value="Genomic_DNA"/>
</dbReference>
<dbReference type="PANTHER" id="PTHR23404">
    <property type="entry name" value="MOLYBDOPTERIN SYNTHASE RELATED"/>
    <property type="match status" value="1"/>
</dbReference>
<dbReference type="AlphaFoldDB" id="A0A397UJQ3"/>
<organism evidence="5 6">
    <name type="scientific">Gigaspora rosea</name>
    <dbReference type="NCBI Taxonomy" id="44941"/>
    <lineage>
        <taxon>Eukaryota</taxon>
        <taxon>Fungi</taxon>
        <taxon>Fungi incertae sedis</taxon>
        <taxon>Mucoromycota</taxon>
        <taxon>Glomeromycotina</taxon>
        <taxon>Glomeromycetes</taxon>
        <taxon>Diversisporales</taxon>
        <taxon>Gigasporaceae</taxon>
        <taxon>Gigaspora</taxon>
    </lineage>
</organism>
<dbReference type="UniPathway" id="UPA00344"/>
<feature type="binding site" evidence="4">
    <location>
        <begin position="105"/>
        <end position="106"/>
    </location>
    <ligand>
        <name>substrate</name>
    </ligand>
</feature>
<accession>A0A397UJQ3</accession>
<keyword evidence="3 4" id="KW-0501">Molybdenum cofactor biosynthesis</keyword>
<comment type="caution">
    <text evidence="5">The sequence shown here is derived from an EMBL/GenBank/DDBJ whole genome shotgun (WGS) entry which is preliminary data.</text>
</comment>
<comment type="similarity">
    <text evidence="4">Belongs to the MoaE family. MOCS2B subfamily.</text>
</comment>
<dbReference type="EC" id="2.8.1.12" evidence="4"/>
<dbReference type="GO" id="GO:1990140">
    <property type="term" value="C:molybdopterin synthase complex"/>
    <property type="evidence" value="ECO:0007669"/>
    <property type="project" value="UniProtKB-UniRule"/>
</dbReference>
<dbReference type="SUPFAM" id="SSF54690">
    <property type="entry name" value="Molybdopterin synthase subunit MoaE"/>
    <property type="match status" value="1"/>
</dbReference>
<dbReference type="Pfam" id="PF02391">
    <property type="entry name" value="MoaE"/>
    <property type="match status" value="1"/>
</dbReference>
<sequence>MAKVEKDFIKLTFDPLVLQDIVDLVKDDQAGAISTFCGTTRNTFEDKTVVRLEYESYIPMAEKEISSIITDVRTKWQLMKVAVYHRLGIVPVGETSVIIAVSSVHRHESLKAVEWLIDTLKEKVPIWKKEIYDDGSSWKENTKSKCC</sequence>
<comment type="pathway">
    <text evidence="4">Cofactor biosynthesis; molybdopterin biosynthesis.</text>
</comment>
<dbReference type="GO" id="GO:0006777">
    <property type="term" value="P:Mo-molybdopterin cofactor biosynthetic process"/>
    <property type="evidence" value="ECO:0007669"/>
    <property type="project" value="UniProtKB-UniRule"/>
</dbReference>
<name>A0A397UJQ3_9GLOM</name>
<dbReference type="STRING" id="44941.A0A397UJQ3"/>
<reference evidence="5 6" key="1">
    <citation type="submission" date="2018-06" db="EMBL/GenBank/DDBJ databases">
        <title>Comparative genomics reveals the genomic features of Rhizophagus irregularis, R. cerebriforme, R. diaphanum and Gigaspora rosea, and their symbiotic lifestyle signature.</title>
        <authorList>
            <person name="Morin E."/>
            <person name="San Clemente H."/>
            <person name="Chen E.C.H."/>
            <person name="De La Providencia I."/>
            <person name="Hainaut M."/>
            <person name="Kuo A."/>
            <person name="Kohler A."/>
            <person name="Murat C."/>
            <person name="Tang N."/>
            <person name="Roy S."/>
            <person name="Loubradou J."/>
            <person name="Henrissat B."/>
            <person name="Grigoriev I.V."/>
            <person name="Corradi N."/>
            <person name="Roux C."/>
            <person name="Martin F.M."/>
        </authorList>
    </citation>
    <scope>NUCLEOTIDE SEQUENCE [LARGE SCALE GENOMIC DNA]</scope>
    <source>
        <strain evidence="5 6">DAOM 194757</strain>
    </source>
</reference>
<evidence type="ECO:0000256" key="1">
    <source>
        <dbReference type="ARBA" id="ARBA00022490"/>
    </source>
</evidence>
<feature type="binding site" evidence="4">
    <location>
        <position position="121"/>
    </location>
    <ligand>
        <name>substrate</name>
    </ligand>
</feature>
<dbReference type="FunFam" id="3.90.1170.40:FF:000002">
    <property type="entry name" value="Molybdopterin synthase catalytic subunit"/>
    <property type="match status" value="1"/>
</dbReference>
<dbReference type="OrthoDB" id="5531344at2759"/>
<dbReference type="CDD" id="cd00756">
    <property type="entry name" value="MoaE"/>
    <property type="match status" value="1"/>
</dbReference>
<protein>
    <recommendedName>
        <fullName evidence="4">Molybdopterin synthase catalytic subunit</fullName>
        <ecNumber evidence="4">2.8.1.12</ecNumber>
    </recommendedName>
    <alternativeName>
        <fullName evidence="4">Molybdenum cofactor synthesis protein 2 large subunit</fullName>
    </alternativeName>
    <alternativeName>
        <fullName evidence="4">Molybdenum cofactor synthesis protein 2B</fullName>
        <shortName evidence="4">MOCS2B</shortName>
    </alternativeName>
</protein>
<dbReference type="Gene3D" id="3.90.1170.40">
    <property type="entry name" value="Molybdopterin biosynthesis MoaE subunit"/>
    <property type="match status" value="1"/>
</dbReference>
<evidence type="ECO:0000256" key="3">
    <source>
        <dbReference type="ARBA" id="ARBA00023150"/>
    </source>
</evidence>
<keyword evidence="1 4" id="KW-0963">Cytoplasm</keyword>
<gene>
    <name evidence="5" type="ORF">C2G38_2146413</name>
</gene>
<evidence type="ECO:0000256" key="4">
    <source>
        <dbReference type="HAMAP-Rule" id="MF_03052"/>
    </source>
</evidence>
<comment type="catalytic activity">
    <reaction evidence="4">
        <text>2 [molybdopterin-synthase sulfur-carrier protein]-C-terminal-Gly-aminoethanethioate + cyclic pyranopterin phosphate + H2O = molybdopterin + 2 [molybdopterin-synthase sulfur-carrier protein]-C-terminal Gly-Gly + 2 H(+)</text>
        <dbReference type="Rhea" id="RHEA:26333"/>
        <dbReference type="Rhea" id="RHEA-COMP:12202"/>
        <dbReference type="Rhea" id="RHEA-COMP:19907"/>
        <dbReference type="ChEBI" id="CHEBI:15377"/>
        <dbReference type="ChEBI" id="CHEBI:15378"/>
        <dbReference type="ChEBI" id="CHEBI:58698"/>
        <dbReference type="ChEBI" id="CHEBI:59648"/>
        <dbReference type="ChEBI" id="CHEBI:90778"/>
        <dbReference type="ChEBI" id="CHEBI:232372"/>
        <dbReference type="EC" id="2.8.1.12"/>
    </reaction>
</comment>
<dbReference type="Proteomes" id="UP000266673">
    <property type="component" value="Unassembled WGS sequence"/>
</dbReference>
<comment type="subcellular location">
    <subcellularLocation>
        <location evidence="4">Cytoplasm</location>
    </subcellularLocation>
</comment>
<evidence type="ECO:0000313" key="6">
    <source>
        <dbReference type="Proteomes" id="UP000266673"/>
    </source>
</evidence>
<feature type="binding site" evidence="4">
    <location>
        <begin position="128"/>
        <end position="130"/>
    </location>
    <ligand>
        <name>substrate</name>
    </ligand>
</feature>
<evidence type="ECO:0000313" key="5">
    <source>
        <dbReference type="EMBL" id="RIB09721.1"/>
    </source>
</evidence>
<keyword evidence="6" id="KW-1185">Reference proteome</keyword>
<evidence type="ECO:0000256" key="2">
    <source>
        <dbReference type="ARBA" id="ARBA00022679"/>
    </source>
</evidence>
<dbReference type="HAMAP" id="MF_03052">
    <property type="entry name" value="MOC2B"/>
    <property type="match status" value="1"/>
</dbReference>